<dbReference type="Gene3D" id="1.10.1040.10">
    <property type="entry name" value="N-(1-d-carboxylethyl)-l-norvaline Dehydrogenase, domain 2"/>
    <property type="match status" value="1"/>
</dbReference>
<dbReference type="InterPro" id="IPR029154">
    <property type="entry name" value="HIBADH-like_NADP-bd"/>
</dbReference>
<dbReference type="Pfam" id="PF14833">
    <property type="entry name" value="NAD_binding_11"/>
    <property type="match status" value="1"/>
</dbReference>
<evidence type="ECO:0000259" key="5">
    <source>
        <dbReference type="Pfam" id="PF14833"/>
    </source>
</evidence>
<dbReference type="RefSeq" id="WP_125747867.1">
    <property type="nucleotide sequence ID" value="NZ_JBHTON010000005.1"/>
</dbReference>
<feature type="domain" description="6-phosphogluconate dehydrogenase NADP-binding" evidence="4">
    <location>
        <begin position="5"/>
        <end position="160"/>
    </location>
</feature>
<organism evidence="6 7">
    <name type="scientific">Lacticaseibacillus baoqingensis</name>
    <dbReference type="NCBI Taxonomy" id="2486013"/>
    <lineage>
        <taxon>Bacteria</taxon>
        <taxon>Bacillati</taxon>
        <taxon>Bacillota</taxon>
        <taxon>Bacilli</taxon>
        <taxon>Lactobacillales</taxon>
        <taxon>Lactobacillaceae</taxon>
        <taxon>Lacticaseibacillus</taxon>
    </lineage>
</organism>
<dbReference type="PANTHER" id="PTHR43060">
    <property type="entry name" value="3-HYDROXYISOBUTYRATE DEHYDROGENASE-LIKE 1, MITOCHONDRIAL-RELATED"/>
    <property type="match status" value="1"/>
</dbReference>
<dbReference type="Pfam" id="PF03446">
    <property type="entry name" value="NAD_binding_2"/>
    <property type="match status" value="1"/>
</dbReference>
<dbReference type="Proteomes" id="UP001597252">
    <property type="component" value="Unassembled WGS sequence"/>
</dbReference>
<dbReference type="PIRSF" id="PIRSF000103">
    <property type="entry name" value="HIBADH"/>
    <property type="match status" value="1"/>
</dbReference>
<dbReference type="SUPFAM" id="SSF48179">
    <property type="entry name" value="6-phosphogluconate dehydrogenase C-terminal domain-like"/>
    <property type="match status" value="1"/>
</dbReference>
<dbReference type="GO" id="GO:0008679">
    <property type="term" value="F:2-hydroxy-3-oxopropionate reductase activity"/>
    <property type="evidence" value="ECO:0007669"/>
    <property type="project" value="UniProtKB-EC"/>
</dbReference>
<evidence type="ECO:0000259" key="4">
    <source>
        <dbReference type="Pfam" id="PF03446"/>
    </source>
</evidence>
<dbReference type="InterPro" id="IPR002204">
    <property type="entry name" value="3-OH-isobutyrate_DH-rel_CS"/>
</dbReference>
<keyword evidence="3" id="KW-0520">NAD</keyword>
<evidence type="ECO:0000313" key="6">
    <source>
        <dbReference type="EMBL" id="MFD1484093.1"/>
    </source>
</evidence>
<dbReference type="NCBIfam" id="NF008592">
    <property type="entry name" value="PRK11559.1"/>
    <property type="match status" value="1"/>
</dbReference>
<gene>
    <name evidence="6" type="primary">garR</name>
    <name evidence="6" type="ORF">ACFQ5J_02480</name>
</gene>
<accession>A0ABW4E4R5</accession>
<dbReference type="InterPro" id="IPR013328">
    <property type="entry name" value="6PGD_dom2"/>
</dbReference>
<comment type="similarity">
    <text evidence="1">Belongs to the HIBADH-related family.</text>
</comment>
<feature type="domain" description="3-hydroxyisobutyrate dehydrogenase-like NAD-binding" evidence="5">
    <location>
        <begin position="168"/>
        <end position="288"/>
    </location>
</feature>
<dbReference type="PANTHER" id="PTHR43060:SF3">
    <property type="entry name" value="2-HYDROXY-3-OXOPROPIONATE REDUCTASE"/>
    <property type="match status" value="1"/>
</dbReference>
<keyword evidence="7" id="KW-1185">Reference proteome</keyword>
<comment type="caution">
    <text evidence="6">The sequence shown here is derived from an EMBL/GenBank/DDBJ whole genome shotgun (WGS) entry which is preliminary data.</text>
</comment>
<name>A0ABW4E4R5_9LACO</name>
<dbReference type="SUPFAM" id="SSF51735">
    <property type="entry name" value="NAD(P)-binding Rossmann-fold domains"/>
    <property type="match status" value="1"/>
</dbReference>
<dbReference type="EMBL" id="JBHTON010000005">
    <property type="protein sequence ID" value="MFD1484093.1"/>
    <property type="molecule type" value="Genomic_DNA"/>
</dbReference>
<protein>
    <submittedName>
        <fullName evidence="6">2-hydroxy-3-oxopropionate reductase</fullName>
        <ecNumber evidence="6">1.1.1.60</ecNumber>
    </submittedName>
</protein>
<evidence type="ECO:0000256" key="2">
    <source>
        <dbReference type="ARBA" id="ARBA00023002"/>
    </source>
</evidence>
<proteinExistence type="inferred from homology"/>
<dbReference type="Gene3D" id="3.40.50.720">
    <property type="entry name" value="NAD(P)-binding Rossmann-like Domain"/>
    <property type="match status" value="1"/>
</dbReference>
<dbReference type="InterPro" id="IPR008927">
    <property type="entry name" value="6-PGluconate_DH-like_C_sf"/>
</dbReference>
<dbReference type="NCBIfam" id="TIGR01505">
    <property type="entry name" value="tartro_sem_red"/>
    <property type="match status" value="1"/>
</dbReference>
<dbReference type="InterPro" id="IPR006115">
    <property type="entry name" value="6PGDH_NADP-bd"/>
</dbReference>
<dbReference type="PROSITE" id="PS00895">
    <property type="entry name" value="3_HYDROXYISOBUT_DH"/>
    <property type="match status" value="1"/>
</dbReference>
<dbReference type="InterPro" id="IPR006398">
    <property type="entry name" value="Tartro_sem_red"/>
</dbReference>
<evidence type="ECO:0000256" key="3">
    <source>
        <dbReference type="ARBA" id="ARBA00023027"/>
    </source>
</evidence>
<dbReference type="InterPro" id="IPR015815">
    <property type="entry name" value="HIBADH-related"/>
</dbReference>
<dbReference type="InterPro" id="IPR036291">
    <property type="entry name" value="NAD(P)-bd_dom_sf"/>
</dbReference>
<keyword evidence="2 6" id="KW-0560">Oxidoreductase</keyword>
<evidence type="ECO:0000313" key="7">
    <source>
        <dbReference type="Proteomes" id="UP001597252"/>
    </source>
</evidence>
<evidence type="ECO:0000256" key="1">
    <source>
        <dbReference type="ARBA" id="ARBA00009080"/>
    </source>
</evidence>
<reference evidence="7" key="1">
    <citation type="journal article" date="2019" name="Int. J. Syst. Evol. Microbiol.">
        <title>The Global Catalogue of Microorganisms (GCM) 10K type strain sequencing project: providing services to taxonomists for standard genome sequencing and annotation.</title>
        <authorList>
            <consortium name="The Broad Institute Genomics Platform"/>
            <consortium name="The Broad Institute Genome Sequencing Center for Infectious Disease"/>
            <person name="Wu L."/>
            <person name="Ma J."/>
        </authorList>
    </citation>
    <scope>NUCLEOTIDE SEQUENCE [LARGE SCALE GENOMIC DNA]</scope>
    <source>
        <strain evidence="7">CCM 8903</strain>
    </source>
</reference>
<dbReference type="EC" id="1.1.1.60" evidence="6"/>
<sequence length="298" mass="31593">MAKYKVGFVGLGIMGKPMAKNVLKAGYGVVAFDFNQKAVDEVVAAGAERGESGKDVAEKTQVVVTMLPNSPNVEAALFADNGIAAGLSKGKAVIDMSSIAPKASQSFAKRLGEMGVEFLDAPVSGGEPKAIDGTIAIMVGGPQKTFDEYKPLLETMGGDVNLVDTVYGAGNITKLANQMIVAINIAAISEAYSLAKKAGVDPESVYKAIRTGLAGSVVMDQKSNKIFSGNFEPGFRVELHIKDLQNALDTAHDINVSTPFTAEAMEILQSLKTYGHEKEDHSAIAEYYENINNLKLQK</sequence>